<evidence type="ECO:0000256" key="4">
    <source>
        <dbReference type="ARBA" id="ARBA00022777"/>
    </source>
</evidence>
<dbReference type="InterPro" id="IPR017583">
    <property type="entry name" value="Tagatose/fructose_Pkinase"/>
</dbReference>
<dbReference type="Proteomes" id="UP000182373">
    <property type="component" value="Chromosome"/>
</dbReference>
<evidence type="ECO:0000256" key="6">
    <source>
        <dbReference type="PIRNR" id="PIRNR000535"/>
    </source>
</evidence>
<name>A0AAC9KBD9_9PROT</name>
<evidence type="ECO:0000259" key="7">
    <source>
        <dbReference type="Pfam" id="PF00294"/>
    </source>
</evidence>
<evidence type="ECO:0000256" key="3">
    <source>
        <dbReference type="ARBA" id="ARBA00022741"/>
    </source>
</evidence>
<dbReference type="EMBL" id="CP018191">
    <property type="protein sequence ID" value="APH53647.1"/>
    <property type="molecule type" value="Genomic_DNA"/>
</dbReference>
<dbReference type="InterPro" id="IPR011611">
    <property type="entry name" value="PfkB_dom"/>
</dbReference>
<evidence type="ECO:0000256" key="2">
    <source>
        <dbReference type="ARBA" id="ARBA00022679"/>
    </source>
</evidence>
<comment type="similarity">
    <text evidence="1 6">Belongs to the carbohydrate kinase PfkB family.</text>
</comment>
<reference evidence="9" key="1">
    <citation type="submission" date="2016-11" db="EMBL/GenBank/DDBJ databases">
        <title>Comparative genomic and phenotypic analysis of Granulibacter bethesdensis clinical isolates from patients with chronic granulomatous disease.</title>
        <authorList>
            <person name="Zarember K.A."/>
            <person name="Porcella S.F."/>
            <person name="Chu J."/>
            <person name="Ding L."/>
            <person name="Dahlstrom E."/>
            <person name="Barbian K."/>
            <person name="Martens C."/>
            <person name="Sykora L."/>
            <person name="Kramer S."/>
            <person name="Pettinato A.M."/>
            <person name="Hong H."/>
            <person name="Wald G."/>
            <person name="Berg L.J."/>
            <person name="Rogge L.S."/>
            <person name="Greenberg D.E."/>
            <person name="Falcone E.L."/>
            <person name="Neves J.F."/>
            <person name="Simoes M.J."/>
            <person name="Casal M."/>
            <person name="Rodriguez-Lopez F.C."/>
            <person name="Zelazny A."/>
            <person name="Gallin J.I."/>
            <person name="Holland S.M."/>
        </authorList>
    </citation>
    <scope>NUCLEOTIDE SEQUENCE [LARGE SCALE GENOMIC DNA]</scope>
    <source>
        <strain evidence="9">NIH9.1</strain>
    </source>
</reference>
<dbReference type="PANTHER" id="PTHR46566:SF5">
    <property type="entry name" value="1-PHOSPHOFRUCTOKINASE"/>
    <property type="match status" value="1"/>
</dbReference>
<accession>A0AAC9KBD9</accession>
<evidence type="ECO:0000313" key="8">
    <source>
        <dbReference type="EMBL" id="APH53647.1"/>
    </source>
</evidence>
<gene>
    <name evidence="8" type="ORF">GbCGDNIH9_0411</name>
</gene>
<dbReference type="InterPro" id="IPR029056">
    <property type="entry name" value="Ribokinase-like"/>
</dbReference>
<evidence type="ECO:0000256" key="5">
    <source>
        <dbReference type="ARBA" id="ARBA00022840"/>
    </source>
</evidence>
<dbReference type="GO" id="GO:0005829">
    <property type="term" value="C:cytosol"/>
    <property type="evidence" value="ECO:0007669"/>
    <property type="project" value="TreeGrafter"/>
</dbReference>
<dbReference type="GO" id="GO:0016052">
    <property type="term" value="P:carbohydrate catabolic process"/>
    <property type="evidence" value="ECO:0007669"/>
    <property type="project" value="UniProtKB-ARBA"/>
</dbReference>
<keyword evidence="2 6" id="KW-0808">Transferase</keyword>
<dbReference type="PROSITE" id="PS00584">
    <property type="entry name" value="PFKB_KINASES_2"/>
    <property type="match status" value="1"/>
</dbReference>
<dbReference type="CDD" id="cd01164">
    <property type="entry name" value="FruK_PfkB_like"/>
    <property type="match status" value="1"/>
</dbReference>
<feature type="domain" description="Carbohydrate kinase PfkB" evidence="7">
    <location>
        <begin position="9"/>
        <end position="302"/>
    </location>
</feature>
<dbReference type="AlphaFoldDB" id="A0AAC9KBD9"/>
<dbReference type="Gene3D" id="3.40.1190.20">
    <property type="match status" value="1"/>
</dbReference>
<dbReference type="NCBIfam" id="TIGR03168">
    <property type="entry name" value="1-PFK"/>
    <property type="match status" value="1"/>
</dbReference>
<dbReference type="RefSeq" id="WP_072571923.1">
    <property type="nucleotide sequence ID" value="NZ_CP018191.1"/>
</dbReference>
<evidence type="ECO:0000313" key="9">
    <source>
        <dbReference type="Proteomes" id="UP000182373"/>
    </source>
</evidence>
<dbReference type="GO" id="GO:0008443">
    <property type="term" value="F:phosphofructokinase activity"/>
    <property type="evidence" value="ECO:0007669"/>
    <property type="project" value="TreeGrafter"/>
</dbReference>
<dbReference type="GO" id="GO:0005524">
    <property type="term" value="F:ATP binding"/>
    <property type="evidence" value="ECO:0007669"/>
    <property type="project" value="UniProtKB-KW"/>
</dbReference>
<keyword evidence="5" id="KW-0067">ATP-binding</keyword>
<dbReference type="SUPFAM" id="SSF53613">
    <property type="entry name" value="Ribokinase-like"/>
    <property type="match status" value="1"/>
</dbReference>
<dbReference type="Pfam" id="PF00294">
    <property type="entry name" value="PfkB"/>
    <property type="match status" value="1"/>
</dbReference>
<proteinExistence type="inferred from homology"/>
<keyword evidence="4" id="KW-0418">Kinase</keyword>
<dbReference type="PIRSF" id="PIRSF000535">
    <property type="entry name" value="1PFK/6PFK/LacC"/>
    <property type="match status" value="1"/>
</dbReference>
<dbReference type="FunFam" id="3.40.1190.20:FF:000001">
    <property type="entry name" value="Phosphofructokinase"/>
    <property type="match status" value="1"/>
</dbReference>
<organism evidence="8 9">
    <name type="scientific">Granulibacter bethesdensis</name>
    <dbReference type="NCBI Taxonomy" id="364410"/>
    <lineage>
        <taxon>Bacteria</taxon>
        <taxon>Pseudomonadati</taxon>
        <taxon>Pseudomonadota</taxon>
        <taxon>Alphaproteobacteria</taxon>
        <taxon>Acetobacterales</taxon>
        <taxon>Acetobacteraceae</taxon>
        <taxon>Granulibacter</taxon>
    </lineage>
</organism>
<dbReference type="PANTHER" id="PTHR46566">
    <property type="entry name" value="1-PHOSPHOFRUCTOKINASE-RELATED"/>
    <property type="match status" value="1"/>
</dbReference>
<protein>
    <recommendedName>
        <fullName evidence="6">Phosphofructokinase</fullName>
    </recommendedName>
</protein>
<dbReference type="InterPro" id="IPR002173">
    <property type="entry name" value="Carboh/pur_kinase_PfkB_CS"/>
</dbReference>
<dbReference type="GO" id="GO:0044281">
    <property type="term" value="P:small molecule metabolic process"/>
    <property type="evidence" value="ECO:0007669"/>
    <property type="project" value="UniProtKB-ARBA"/>
</dbReference>
<evidence type="ECO:0000256" key="1">
    <source>
        <dbReference type="ARBA" id="ARBA00010688"/>
    </source>
</evidence>
<sequence length="339" mass="35526">MSAILTITLNPAIDETVELTTLHPGQVNRALAAASYPGGKGINVAGCLADWFAARDENAPPVRACGILGDANDVLFSTFFAERGIEDLFLRVPGHTRRNLKLIDHTAAETTDINTPGLPCNDEGAAIITHISSVAQAGDIAVLAGSVPSAMPHDIYVTLLDMLHRQGLRTVLDTSGAALGAVLNEAKTLPFCLKPNRHELEEWAGTPLDHITDLLRAGRELTARGVTLAAISLGAEGALFVTDDQAVHVQPPPMQVLNTVGAGDALVAGIVTALHDDLPLEQLARRAVALASAKLTLPGASLPGSDLVLTLESRLIVQNLQDNAGHFRNIGHNAGVLPS</sequence>
<keyword evidence="3" id="KW-0547">Nucleotide-binding</keyword>